<comment type="subcellular location">
    <subcellularLocation>
        <location evidence="1 6">Nucleus</location>
    </subcellularLocation>
</comment>
<gene>
    <name evidence="8" type="ORF">VNO80_00181</name>
</gene>
<protein>
    <recommendedName>
        <fullName evidence="6">Transcription repressor</fullName>
    </recommendedName>
    <alternativeName>
        <fullName evidence="6">Ovate family protein</fullName>
    </alternativeName>
</protein>
<dbReference type="Proteomes" id="UP001374584">
    <property type="component" value="Unassembled WGS sequence"/>
</dbReference>
<evidence type="ECO:0000256" key="4">
    <source>
        <dbReference type="ARBA" id="ARBA00023163"/>
    </source>
</evidence>
<evidence type="ECO:0000313" key="9">
    <source>
        <dbReference type="Proteomes" id="UP001374584"/>
    </source>
</evidence>
<dbReference type="InterPro" id="IPR038933">
    <property type="entry name" value="Ovate"/>
</dbReference>
<evidence type="ECO:0000256" key="5">
    <source>
        <dbReference type="ARBA" id="ARBA00023242"/>
    </source>
</evidence>
<dbReference type="GO" id="GO:0045892">
    <property type="term" value="P:negative regulation of DNA-templated transcription"/>
    <property type="evidence" value="ECO:0007669"/>
    <property type="project" value="UniProtKB-UniRule"/>
</dbReference>
<dbReference type="AlphaFoldDB" id="A0AAN9RLZ2"/>
<proteinExistence type="predicted"/>
<sequence length="271" mass="31033">MSKTIILNSPKTKMSKKISKSLRNYLSKIKPPQRKMIQLSSKKFLKGCKHPRTPSLDMDNNKNISTTNAKDDEAMLADIDRFLIENFKNLFLENREETTTNKEPKEDKSLKLDSIRFDSSTRFDESPLNLFTDTTTEAGSSLTMSEIEGAEEQATQSTVPSNCVVVLANSARPSEDFRRSMEGMLEARLKKSEKVDWDFMQELLFCHMNLNQKKWHKFILSAFVEVATTMRHPPEISPAKPHPPQSVRTVRIGREVRKKTKEAITFEFGSP</sequence>
<evidence type="ECO:0000256" key="1">
    <source>
        <dbReference type="ARBA" id="ARBA00004123"/>
    </source>
</evidence>
<dbReference type="NCBIfam" id="TIGR01568">
    <property type="entry name" value="A_thal_3678"/>
    <property type="match status" value="1"/>
</dbReference>
<organism evidence="8 9">
    <name type="scientific">Phaseolus coccineus</name>
    <name type="common">Scarlet runner bean</name>
    <name type="synonym">Phaseolus multiflorus</name>
    <dbReference type="NCBI Taxonomy" id="3886"/>
    <lineage>
        <taxon>Eukaryota</taxon>
        <taxon>Viridiplantae</taxon>
        <taxon>Streptophyta</taxon>
        <taxon>Embryophyta</taxon>
        <taxon>Tracheophyta</taxon>
        <taxon>Spermatophyta</taxon>
        <taxon>Magnoliopsida</taxon>
        <taxon>eudicotyledons</taxon>
        <taxon>Gunneridae</taxon>
        <taxon>Pentapetalae</taxon>
        <taxon>rosids</taxon>
        <taxon>fabids</taxon>
        <taxon>Fabales</taxon>
        <taxon>Fabaceae</taxon>
        <taxon>Papilionoideae</taxon>
        <taxon>50 kb inversion clade</taxon>
        <taxon>NPAAA clade</taxon>
        <taxon>indigoferoid/millettioid clade</taxon>
        <taxon>Phaseoleae</taxon>
        <taxon>Phaseolus</taxon>
    </lineage>
</organism>
<keyword evidence="2 6" id="KW-0678">Repressor</keyword>
<evidence type="ECO:0000313" key="8">
    <source>
        <dbReference type="EMBL" id="KAK7381635.1"/>
    </source>
</evidence>
<reference evidence="8 9" key="1">
    <citation type="submission" date="2024-01" db="EMBL/GenBank/DDBJ databases">
        <title>The genomes of 5 underutilized Papilionoideae crops provide insights into root nodulation and disease resistanc.</title>
        <authorList>
            <person name="Jiang F."/>
        </authorList>
    </citation>
    <scope>NUCLEOTIDE SEQUENCE [LARGE SCALE GENOMIC DNA]</scope>
    <source>
        <strain evidence="8">JINMINGXINNONG_FW02</strain>
        <tissue evidence="8">Leaves</tissue>
    </source>
</reference>
<name>A0AAN9RLZ2_PHACN</name>
<keyword evidence="3 6" id="KW-0805">Transcription regulation</keyword>
<dbReference type="PANTHER" id="PTHR33057">
    <property type="entry name" value="TRANSCRIPTION REPRESSOR OFP7-RELATED"/>
    <property type="match status" value="1"/>
</dbReference>
<accession>A0AAN9RLZ2</accession>
<evidence type="ECO:0000256" key="2">
    <source>
        <dbReference type="ARBA" id="ARBA00022491"/>
    </source>
</evidence>
<evidence type="ECO:0000256" key="3">
    <source>
        <dbReference type="ARBA" id="ARBA00023015"/>
    </source>
</evidence>
<keyword evidence="9" id="KW-1185">Reference proteome</keyword>
<dbReference type="EMBL" id="JAYMYR010000001">
    <property type="protein sequence ID" value="KAK7381635.1"/>
    <property type="molecule type" value="Genomic_DNA"/>
</dbReference>
<dbReference type="GO" id="GO:0005634">
    <property type="term" value="C:nucleus"/>
    <property type="evidence" value="ECO:0007669"/>
    <property type="project" value="UniProtKB-SubCell"/>
</dbReference>
<evidence type="ECO:0000256" key="6">
    <source>
        <dbReference type="RuleBase" id="RU367028"/>
    </source>
</evidence>
<evidence type="ECO:0000259" key="7">
    <source>
        <dbReference type="PROSITE" id="PS51754"/>
    </source>
</evidence>
<comment type="caution">
    <text evidence="8">The sequence shown here is derived from an EMBL/GenBank/DDBJ whole genome shotgun (WGS) entry which is preliminary data.</text>
</comment>
<dbReference type="PANTHER" id="PTHR33057:SF203">
    <property type="entry name" value="TRANSCRIPTION REPRESSOR"/>
    <property type="match status" value="1"/>
</dbReference>
<keyword evidence="4 6" id="KW-0804">Transcription</keyword>
<dbReference type="Pfam" id="PF04844">
    <property type="entry name" value="Ovate"/>
    <property type="match status" value="1"/>
</dbReference>
<feature type="domain" description="OVATE" evidence="7">
    <location>
        <begin position="166"/>
        <end position="229"/>
    </location>
</feature>
<keyword evidence="5 6" id="KW-0539">Nucleus</keyword>
<dbReference type="InterPro" id="IPR006458">
    <property type="entry name" value="Ovate_C"/>
</dbReference>
<dbReference type="PROSITE" id="PS51754">
    <property type="entry name" value="OVATE"/>
    <property type="match status" value="1"/>
</dbReference>
<comment type="function">
    <text evidence="6">Transcriptional repressor that regulates multiple aspects of plant growth and development.</text>
</comment>